<feature type="transmembrane region" description="Helical" evidence="1">
    <location>
        <begin position="58"/>
        <end position="79"/>
    </location>
</feature>
<dbReference type="HOGENOM" id="CLU_060016_2_0_7"/>
<proteinExistence type="predicted"/>
<keyword evidence="1" id="KW-0472">Membrane</keyword>
<feature type="transmembrane region" description="Helical" evidence="1">
    <location>
        <begin position="115"/>
        <end position="133"/>
    </location>
</feature>
<keyword evidence="1" id="KW-1133">Transmembrane helix</keyword>
<feature type="transmembrane region" description="Helical" evidence="1">
    <location>
        <begin position="91"/>
        <end position="109"/>
    </location>
</feature>
<dbReference type="SUPFAM" id="SSF103481">
    <property type="entry name" value="Multidrug resistance efflux transporter EmrE"/>
    <property type="match status" value="2"/>
</dbReference>
<dbReference type="RefSeq" id="WP_011938545.1">
    <property type="nucleotide sequence ID" value="NC_009483.1"/>
</dbReference>
<feature type="transmembrane region" description="Helical" evidence="1">
    <location>
        <begin position="245"/>
        <end position="265"/>
    </location>
</feature>
<evidence type="ECO:0000259" key="2">
    <source>
        <dbReference type="Pfam" id="PF00892"/>
    </source>
</evidence>
<feature type="domain" description="EamA" evidence="2">
    <location>
        <begin position="157"/>
        <end position="288"/>
    </location>
</feature>
<feature type="transmembrane region" description="Helical" evidence="1">
    <location>
        <begin position="154"/>
        <end position="171"/>
    </location>
</feature>
<sequence length="290" mass="31943">MNSLAFFLILFSGIMHAIYNLLIKRSRNKTVFIWWIFVCSTGLFTLALPLLPGPFPRPGMVVIFLSAAGAFCFVLYHLFIGRAYQAGDLSLTYPLSQTAMLYVPLWGVLFLGEHLSFAGLCGISLVMAGAYLIQMRRLTMKELLRPFCSLVDHSVQAALAAGFVYSLGAIIDKTGVHYYSPLYFTYILVVSMLAIMTVNLLRAGYRSQIVAEWQENRGFILAGGPMLMGSFLSFRYGLALAPMSYAVPVRQVSVLAGVLIGILFLGESCGRIRFFAAALILAGILFIRLG</sequence>
<evidence type="ECO:0000313" key="4">
    <source>
        <dbReference type="Proteomes" id="UP000006695"/>
    </source>
</evidence>
<feature type="transmembrane region" description="Helical" evidence="1">
    <location>
        <begin position="32"/>
        <end position="52"/>
    </location>
</feature>
<dbReference type="EMBL" id="CP000698">
    <property type="protein sequence ID" value="ABQ25838.1"/>
    <property type="molecule type" value="Genomic_DNA"/>
</dbReference>
<accession>A5GEI3</accession>
<feature type="domain" description="EamA" evidence="2">
    <location>
        <begin position="5"/>
        <end position="133"/>
    </location>
</feature>
<dbReference type="GO" id="GO:0016020">
    <property type="term" value="C:membrane"/>
    <property type="evidence" value="ECO:0007669"/>
    <property type="project" value="InterPro"/>
</dbReference>
<feature type="transmembrane region" description="Helical" evidence="1">
    <location>
        <begin position="272"/>
        <end position="289"/>
    </location>
</feature>
<evidence type="ECO:0000256" key="1">
    <source>
        <dbReference type="SAM" id="Phobius"/>
    </source>
</evidence>
<dbReference type="Pfam" id="PF00892">
    <property type="entry name" value="EamA"/>
    <property type="match status" value="2"/>
</dbReference>
<keyword evidence="1" id="KW-0812">Transmembrane</keyword>
<evidence type="ECO:0000313" key="3">
    <source>
        <dbReference type="EMBL" id="ABQ25838.1"/>
    </source>
</evidence>
<organism evidence="3 4">
    <name type="scientific">Geotalea uraniireducens (strain Rf4)</name>
    <name type="common">Geobacter uraniireducens</name>
    <dbReference type="NCBI Taxonomy" id="351605"/>
    <lineage>
        <taxon>Bacteria</taxon>
        <taxon>Pseudomonadati</taxon>
        <taxon>Thermodesulfobacteriota</taxon>
        <taxon>Desulfuromonadia</taxon>
        <taxon>Geobacterales</taxon>
        <taxon>Geobacteraceae</taxon>
        <taxon>Geotalea</taxon>
    </lineage>
</organism>
<dbReference type="OrthoDB" id="9783707at2"/>
<reference evidence="3 4" key="1">
    <citation type="submission" date="2007-05" db="EMBL/GenBank/DDBJ databases">
        <title>Complete sequence of Geobacter uraniireducens Rf4.</title>
        <authorList>
            <consortium name="US DOE Joint Genome Institute"/>
            <person name="Copeland A."/>
            <person name="Lucas S."/>
            <person name="Lapidus A."/>
            <person name="Barry K."/>
            <person name="Detter J.C."/>
            <person name="Glavina del Rio T."/>
            <person name="Hammon N."/>
            <person name="Israni S."/>
            <person name="Dalin E."/>
            <person name="Tice H."/>
            <person name="Pitluck S."/>
            <person name="Chertkov O."/>
            <person name="Brettin T."/>
            <person name="Bruce D."/>
            <person name="Han C."/>
            <person name="Schmutz J."/>
            <person name="Larimer F."/>
            <person name="Land M."/>
            <person name="Hauser L."/>
            <person name="Kyrpides N."/>
            <person name="Mikhailova N."/>
            <person name="Shelobolina E."/>
            <person name="Aklujkar M."/>
            <person name="Lovley D."/>
            <person name="Richardson P."/>
        </authorList>
    </citation>
    <scope>NUCLEOTIDE SEQUENCE [LARGE SCALE GENOMIC DNA]</scope>
    <source>
        <strain evidence="4">ATCC BAA-1134 / JCM 13001 / Rf4</strain>
    </source>
</reference>
<dbReference type="InterPro" id="IPR000620">
    <property type="entry name" value="EamA_dom"/>
</dbReference>
<feature type="transmembrane region" description="Helical" evidence="1">
    <location>
        <begin position="183"/>
        <end position="205"/>
    </location>
</feature>
<protein>
    <recommendedName>
        <fullName evidence="2">EamA domain-containing protein</fullName>
    </recommendedName>
</protein>
<gene>
    <name evidence="3" type="ordered locus">Gura_1643</name>
</gene>
<dbReference type="AlphaFoldDB" id="A5GEI3"/>
<name>A5GEI3_GEOUR</name>
<dbReference type="InterPro" id="IPR037185">
    <property type="entry name" value="EmrE-like"/>
</dbReference>
<feature type="transmembrane region" description="Helical" evidence="1">
    <location>
        <begin position="6"/>
        <end position="23"/>
    </location>
</feature>
<dbReference type="KEGG" id="gur:Gura_1643"/>
<dbReference type="Gene3D" id="1.10.3730.20">
    <property type="match status" value="2"/>
</dbReference>
<dbReference type="STRING" id="351605.Gura_1643"/>
<dbReference type="Proteomes" id="UP000006695">
    <property type="component" value="Chromosome"/>
</dbReference>
<keyword evidence="4" id="KW-1185">Reference proteome</keyword>
<feature type="transmembrane region" description="Helical" evidence="1">
    <location>
        <begin position="217"/>
        <end position="239"/>
    </location>
</feature>